<name>A0A132EFJ5_9BURK</name>
<dbReference type="Pfam" id="PF00817">
    <property type="entry name" value="IMS"/>
    <property type="match status" value="1"/>
</dbReference>
<sequence>MNAFYALVEQRDNPTLQGKPVAVGHGARLALISSVYPPPKGIWLVGVMLSNFAAMTEPPALNNTEGALL</sequence>
<protein>
    <recommendedName>
        <fullName evidence="1">UmuC domain-containing protein</fullName>
    </recommendedName>
</protein>
<evidence type="ECO:0000313" key="2">
    <source>
        <dbReference type="EMBL" id="KWF29352.1"/>
    </source>
</evidence>
<accession>A0A132EFJ5</accession>
<organism evidence="2 3">
    <name type="scientific">Burkholderia pseudomultivorans</name>
    <dbReference type="NCBI Taxonomy" id="1207504"/>
    <lineage>
        <taxon>Bacteria</taxon>
        <taxon>Pseudomonadati</taxon>
        <taxon>Pseudomonadota</taxon>
        <taxon>Betaproteobacteria</taxon>
        <taxon>Burkholderiales</taxon>
        <taxon>Burkholderiaceae</taxon>
        <taxon>Burkholderia</taxon>
        <taxon>Burkholderia cepacia complex</taxon>
    </lineage>
</organism>
<proteinExistence type="predicted"/>
<dbReference type="RefSeq" id="WP_060242491.1">
    <property type="nucleotide sequence ID" value="NZ_LPJR01000031.1"/>
</dbReference>
<evidence type="ECO:0000313" key="3">
    <source>
        <dbReference type="Proteomes" id="UP000062912"/>
    </source>
</evidence>
<dbReference type="Gene3D" id="3.40.1170.60">
    <property type="match status" value="1"/>
</dbReference>
<dbReference type="Proteomes" id="UP000062912">
    <property type="component" value="Unassembled WGS sequence"/>
</dbReference>
<dbReference type="InterPro" id="IPR001126">
    <property type="entry name" value="UmuC"/>
</dbReference>
<dbReference type="AlphaFoldDB" id="A0A132EFJ5"/>
<comment type="caution">
    <text evidence="2">The sequence shown here is derived from an EMBL/GenBank/DDBJ whole genome shotgun (WGS) entry which is preliminary data.</text>
</comment>
<dbReference type="SUPFAM" id="SSF56672">
    <property type="entry name" value="DNA/RNA polymerases"/>
    <property type="match status" value="1"/>
</dbReference>
<gene>
    <name evidence="2" type="ORF">WT56_17780</name>
</gene>
<dbReference type="GO" id="GO:0006281">
    <property type="term" value="P:DNA repair"/>
    <property type="evidence" value="ECO:0007669"/>
    <property type="project" value="InterPro"/>
</dbReference>
<reference evidence="2 3" key="1">
    <citation type="submission" date="2015-11" db="EMBL/GenBank/DDBJ databases">
        <title>Expanding the genomic diversity of Burkholderia species for the development of highly accurate diagnostics.</title>
        <authorList>
            <person name="Sahl J."/>
            <person name="Keim P."/>
            <person name="Wagner D."/>
        </authorList>
    </citation>
    <scope>NUCLEOTIDE SEQUENCE [LARGE SCALE GENOMIC DNA]</scope>
    <source>
        <strain evidence="2 3">MSMB368WGS</strain>
    </source>
</reference>
<dbReference type="InterPro" id="IPR043502">
    <property type="entry name" value="DNA/RNA_pol_sf"/>
</dbReference>
<dbReference type="PROSITE" id="PS50173">
    <property type="entry name" value="UMUC"/>
    <property type="match status" value="1"/>
</dbReference>
<feature type="domain" description="UmuC" evidence="1">
    <location>
        <begin position="1"/>
        <end position="34"/>
    </location>
</feature>
<evidence type="ECO:0000259" key="1">
    <source>
        <dbReference type="PROSITE" id="PS50173"/>
    </source>
</evidence>
<dbReference type="OrthoDB" id="9808813at2"/>
<dbReference type="EMBL" id="LPJR01000031">
    <property type="protein sequence ID" value="KWF29352.1"/>
    <property type="molecule type" value="Genomic_DNA"/>
</dbReference>